<dbReference type="OrthoDB" id="9805924at2"/>
<feature type="domain" description="N-acetyltransferase" evidence="3">
    <location>
        <begin position="2"/>
        <end position="147"/>
    </location>
</feature>
<dbReference type="AlphaFoldDB" id="A0A109J233"/>
<dbReference type="InterPro" id="IPR051016">
    <property type="entry name" value="Diverse_Substrate_AcTransf"/>
</dbReference>
<keyword evidence="1" id="KW-0808">Transferase</keyword>
<dbReference type="EMBL" id="LNCD01000144">
    <property type="protein sequence ID" value="KWV40916.1"/>
    <property type="molecule type" value="Genomic_DNA"/>
</dbReference>
<dbReference type="PROSITE" id="PS51186">
    <property type="entry name" value="GNAT"/>
    <property type="match status" value="1"/>
</dbReference>
<evidence type="ECO:0000313" key="5">
    <source>
        <dbReference type="Proteomes" id="UP000068164"/>
    </source>
</evidence>
<dbReference type="Proteomes" id="UP000068164">
    <property type="component" value="Unassembled WGS sequence"/>
</dbReference>
<reference evidence="4 5" key="1">
    <citation type="submission" date="2015-11" db="EMBL/GenBank/DDBJ databases">
        <title>Draft Genome Sequence of the Strain BR 10423 (Rhizobium sp.) isolated from nodules of Mimosa pudica.</title>
        <authorList>
            <person name="Barauna A.C."/>
            <person name="Zilli J.E."/>
            <person name="Simoes-Araujo J.L."/>
            <person name="Reis V.M."/>
            <person name="James E.K."/>
            <person name="Reis F.B.Jr."/>
            <person name="Rouws L.F."/>
            <person name="Passos S.R."/>
            <person name="Gois S.R."/>
        </authorList>
    </citation>
    <scope>NUCLEOTIDE SEQUENCE [LARGE SCALE GENOMIC DNA]</scope>
    <source>
        <strain evidence="4 5">BR10423</strain>
    </source>
</reference>
<dbReference type="PANTHER" id="PTHR10545">
    <property type="entry name" value="DIAMINE N-ACETYLTRANSFERASE"/>
    <property type="match status" value="1"/>
</dbReference>
<evidence type="ECO:0000259" key="3">
    <source>
        <dbReference type="PROSITE" id="PS51186"/>
    </source>
</evidence>
<organism evidence="4 5">
    <name type="scientific">Rhizobium altiplani</name>
    <dbReference type="NCBI Taxonomy" id="1864509"/>
    <lineage>
        <taxon>Bacteria</taxon>
        <taxon>Pseudomonadati</taxon>
        <taxon>Pseudomonadota</taxon>
        <taxon>Alphaproteobacteria</taxon>
        <taxon>Hyphomicrobiales</taxon>
        <taxon>Rhizobiaceae</taxon>
        <taxon>Rhizobium/Agrobacterium group</taxon>
        <taxon>Rhizobium</taxon>
    </lineage>
</organism>
<dbReference type="InterPro" id="IPR016181">
    <property type="entry name" value="Acyl_CoA_acyltransferase"/>
</dbReference>
<evidence type="ECO:0000313" key="4">
    <source>
        <dbReference type="EMBL" id="KWV40916.1"/>
    </source>
</evidence>
<dbReference type="RefSeq" id="WP_028748627.1">
    <property type="nucleotide sequence ID" value="NZ_LNCD01000144.1"/>
</dbReference>
<dbReference type="Gene3D" id="3.40.630.30">
    <property type="match status" value="1"/>
</dbReference>
<dbReference type="SUPFAM" id="SSF55729">
    <property type="entry name" value="Acyl-CoA N-acyltransferases (Nat)"/>
    <property type="match status" value="1"/>
</dbReference>
<proteinExistence type="predicted"/>
<protein>
    <submittedName>
        <fullName evidence="4">GNAT family acetyltransferase</fullName>
    </submittedName>
</protein>
<dbReference type="InterPro" id="IPR000182">
    <property type="entry name" value="GNAT_dom"/>
</dbReference>
<dbReference type="PANTHER" id="PTHR10545:SF42">
    <property type="entry name" value="ACETYLTRANSFERASE"/>
    <property type="match status" value="1"/>
</dbReference>
<keyword evidence="5" id="KW-1185">Reference proteome</keyword>
<dbReference type="CDD" id="cd04301">
    <property type="entry name" value="NAT_SF"/>
    <property type="match status" value="1"/>
</dbReference>
<gene>
    <name evidence="4" type="ORF">AS026_24430</name>
</gene>
<dbReference type="Pfam" id="PF00583">
    <property type="entry name" value="Acetyltransf_1"/>
    <property type="match status" value="1"/>
</dbReference>
<keyword evidence="2" id="KW-0012">Acyltransferase</keyword>
<sequence>MPSIRDALPADYSAWRMLWAGYLDFYQVQLEEETTTNTWDSAMNPLVPRRIRVLEVDGGLAGFALIQFQTSSWQVRPVCYLEDLFISESHRGKGLGRAMLDDLLGTAKESGCSEFYWHARRDNAHARRQYDSYVREDGNVRYRLPIG</sequence>
<dbReference type="GO" id="GO:0008080">
    <property type="term" value="F:N-acetyltransferase activity"/>
    <property type="evidence" value="ECO:0007669"/>
    <property type="project" value="TreeGrafter"/>
</dbReference>
<evidence type="ECO:0000256" key="1">
    <source>
        <dbReference type="ARBA" id="ARBA00022679"/>
    </source>
</evidence>
<name>A0A109J233_9HYPH</name>
<comment type="caution">
    <text evidence="4">The sequence shown here is derived from an EMBL/GenBank/DDBJ whole genome shotgun (WGS) entry which is preliminary data.</text>
</comment>
<evidence type="ECO:0000256" key="2">
    <source>
        <dbReference type="ARBA" id="ARBA00023315"/>
    </source>
</evidence>
<accession>A0A109J233</accession>